<dbReference type="SUPFAM" id="SSF48619">
    <property type="entry name" value="Phospholipase A2, PLA2"/>
    <property type="match status" value="1"/>
</dbReference>
<reference evidence="1 2" key="1">
    <citation type="journal article" date="2020" name="Access Microbiol">
        <title>Isolation and genome sequencing of Staphylococcus schleiferi subspecies coagulans from Antarctic seals.</title>
        <authorList>
            <person name="Foster G."/>
            <person name="Robb A."/>
            <person name="Paterson G.K."/>
        </authorList>
    </citation>
    <scope>NUCLEOTIDE SEQUENCE [LARGE SCALE GENOMIC DNA]</scope>
    <source>
        <strain evidence="1 2">M615/02/4</strain>
    </source>
</reference>
<dbReference type="RefSeq" id="WP_182280467.1">
    <property type="nucleotide sequence ID" value="NZ_JABTCN010000004.1"/>
</dbReference>
<dbReference type="Proteomes" id="UP000524893">
    <property type="component" value="Unassembled WGS sequence"/>
</dbReference>
<dbReference type="GO" id="GO:0006644">
    <property type="term" value="P:phospholipid metabolic process"/>
    <property type="evidence" value="ECO:0007669"/>
    <property type="project" value="InterPro"/>
</dbReference>
<gene>
    <name evidence="1" type="ORF">HR081_02940</name>
</gene>
<dbReference type="AlphaFoldDB" id="A0A9X0TLL8"/>
<dbReference type="GO" id="GO:0004623">
    <property type="term" value="F:phospholipase A2 activity"/>
    <property type="evidence" value="ECO:0007669"/>
    <property type="project" value="InterPro"/>
</dbReference>
<dbReference type="InterPro" id="IPR036444">
    <property type="entry name" value="PLipase_A2_dom_sf"/>
</dbReference>
<dbReference type="GO" id="GO:0050482">
    <property type="term" value="P:arachidonate secretion"/>
    <property type="evidence" value="ECO:0007669"/>
    <property type="project" value="InterPro"/>
</dbReference>
<evidence type="ECO:0008006" key="3">
    <source>
        <dbReference type="Google" id="ProtNLM"/>
    </source>
</evidence>
<evidence type="ECO:0000313" key="1">
    <source>
        <dbReference type="EMBL" id="MBA8775882.1"/>
    </source>
</evidence>
<sequence length="128" mass="14411">MVAKDNLSKQKRDLLKEMVLSYNQMASDNQQTDYAFIKYHGRYCGYGNLGGKPQDKLDAACKRHDECYAKNGWGTCKCDYPFVVSALSIATNKKYSYGYRLKAQGAAYTFAVKSGGCAAEKNFSKKRR</sequence>
<comment type="caution">
    <text evidence="1">The sequence shown here is derived from an EMBL/GenBank/DDBJ whole genome shotgun (WGS) entry which is preliminary data.</text>
</comment>
<dbReference type="EMBL" id="JABTCN010000004">
    <property type="protein sequence ID" value="MBA8775882.1"/>
    <property type="molecule type" value="Genomic_DNA"/>
</dbReference>
<dbReference type="Gene3D" id="1.20.90.10">
    <property type="entry name" value="Phospholipase A2 domain"/>
    <property type="match status" value="1"/>
</dbReference>
<name>A0A9X0TLL8_9STAP</name>
<evidence type="ECO:0000313" key="2">
    <source>
        <dbReference type="Proteomes" id="UP000524893"/>
    </source>
</evidence>
<protein>
    <recommendedName>
        <fullName evidence="3">Phospholipase A2 domain-containing protein</fullName>
    </recommendedName>
</protein>
<accession>A0A9X0TLL8</accession>
<organism evidence="1 2">
    <name type="scientific">Staphylococcus coagulans</name>
    <dbReference type="NCBI Taxonomy" id="74706"/>
    <lineage>
        <taxon>Bacteria</taxon>
        <taxon>Bacillati</taxon>
        <taxon>Bacillota</taxon>
        <taxon>Bacilli</taxon>
        <taxon>Bacillales</taxon>
        <taxon>Staphylococcaceae</taxon>
        <taxon>Staphylococcus</taxon>
    </lineage>
</organism>
<proteinExistence type="predicted"/>